<dbReference type="Proteomes" id="UP000001194">
    <property type="component" value="Unassembled WGS sequence"/>
</dbReference>
<keyword evidence="3 5" id="KW-0408">Iron</keyword>
<dbReference type="InterPro" id="IPR002051">
    <property type="entry name" value="Haem_Oase"/>
</dbReference>
<feature type="binding site" evidence="4">
    <location>
        <position position="142"/>
    </location>
    <ligand>
        <name>heme b</name>
        <dbReference type="ChEBI" id="CHEBI:60344"/>
    </ligand>
</feature>
<evidence type="ECO:0000256" key="3">
    <source>
        <dbReference type="ARBA" id="ARBA00023004"/>
    </source>
</evidence>
<dbReference type="RefSeq" id="XP_001875843.1">
    <property type="nucleotide sequence ID" value="XM_001875808.1"/>
</dbReference>
<gene>
    <name evidence="7" type="ORF">LACBIDRAFT_322919</name>
</gene>
<feature type="binding site" evidence="4">
    <location>
        <position position="15"/>
    </location>
    <ligand>
        <name>heme b</name>
        <dbReference type="ChEBI" id="CHEBI:60344"/>
    </ligand>
</feature>
<dbReference type="GO" id="GO:0046872">
    <property type="term" value="F:metal ion binding"/>
    <property type="evidence" value="ECO:0007669"/>
    <property type="project" value="UniProtKB-KW"/>
</dbReference>
<evidence type="ECO:0000256" key="5">
    <source>
        <dbReference type="PIRSR" id="PIRSR000343-2"/>
    </source>
</evidence>
<proteinExistence type="predicted"/>
<keyword evidence="6" id="KW-0472">Membrane</keyword>
<keyword evidence="2 5" id="KW-0479">Metal-binding</keyword>
<dbReference type="Pfam" id="PF01126">
    <property type="entry name" value="Heme_oxygenase"/>
    <property type="match status" value="1"/>
</dbReference>
<evidence type="ECO:0000256" key="2">
    <source>
        <dbReference type="ARBA" id="ARBA00022723"/>
    </source>
</evidence>
<dbReference type="OrthoDB" id="652091at2759"/>
<evidence type="ECO:0000256" key="1">
    <source>
        <dbReference type="ARBA" id="ARBA00022617"/>
    </source>
</evidence>
<dbReference type="KEGG" id="lbc:LACBIDRAFT_322919"/>
<keyword evidence="6" id="KW-1133">Transmembrane helix</keyword>
<evidence type="ECO:0000256" key="4">
    <source>
        <dbReference type="PIRSR" id="PIRSR000343-1"/>
    </source>
</evidence>
<evidence type="ECO:0000256" key="6">
    <source>
        <dbReference type="SAM" id="Phobius"/>
    </source>
</evidence>
<dbReference type="PANTHER" id="PTHR10720:SF0">
    <property type="entry name" value="HEME OXYGENASE"/>
    <property type="match status" value="1"/>
</dbReference>
<evidence type="ECO:0000313" key="7">
    <source>
        <dbReference type="EMBL" id="EDR13345.1"/>
    </source>
</evidence>
<evidence type="ECO:0000313" key="8">
    <source>
        <dbReference type="Proteomes" id="UP000001194"/>
    </source>
</evidence>
<dbReference type="GO" id="GO:0006788">
    <property type="term" value="P:heme oxidation"/>
    <property type="evidence" value="ECO:0007669"/>
    <property type="project" value="InterPro"/>
</dbReference>
<dbReference type="GeneID" id="6071224"/>
<dbReference type="SUPFAM" id="SSF48613">
    <property type="entry name" value="Heme oxygenase-like"/>
    <property type="match status" value="1"/>
</dbReference>
<keyword evidence="6" id="KW-0812">Transmembrane</keyword>
<dbReference type="STRING" id="486041.B0CVJ6"/>
<feature type="binding site" description="axial binding residue" evidence="5">
    <location>
        <position position="22"/>
    </location>
    <ligand>
        <name>heme b</name>
        <dbReference type="ChEBI" id="CHEBI:60344"/>
    </ligand>
    <ligandPart>
        <name>Fe</name>
        <dbReference type="ChEBI" id="CHEBI:18248"/>
    </ligandPart>
</feature>
<dbReference type="InterPro" id="IPR016053">
    <property type="entry name" value="Haem_Oase-like"/>
</dbReference>
<sequence length="303" mass="33378">MSSTDYSKPLATLLRESTHEAHELVARSSGAKLLLSGGLSKDEYTKYLMNLWHIYDTLERCLEKHATHPALEPTYNPTLLARASSLAADISFLLNVEESAWKSHPMHVALMAQRPRNLSAYVERIQALGDSSDPAPLLAHSYVRYLGDLSGGQTVRHVLAKAYDLDEASGSGISFYGFKELRSSNAASQGEMKRIKEWFREGINTAGNLGVETKASIIEEANTAFDLNANLFTSITGNSRVAVTHDATDVNKGYTLSQVVSVILAVCIAHFLLVVGGFTGSRGYQKLIELEHWFTTLWARYHG</sequence>
<feature type="transmembrane region" description="Helical" evidence="6">
    <location>
        <begin position="259"/>
        <end position="278"/>
    </location>
</feature>
<dbReference type="InParanoid" id="B0CVJ6"/>
<keyword evidence="1 4" id="KW-0349">Heme</keyword>
<dbReference type="GO" id="GO:0004392">
    <property type="term" value="F:heme oxygenase (decyclizing) activity"/>
    <property type="evidence" value="ECO:0007669"/>
    <property type="project" value="InterPro"/>
</dbReference>
<dbReference type="CDD" id="cd19165">
    <property type="entry name" value="HemeO"/>
    <property type="match status" value="1"/>
</dbReference>
<dbReference type="Gene3D" id="1.20.910.10">
    <property type="entry name" value="Heme oxygenase-like"/>
    <property type="match status" value="1"/>
</dbReference>
<dbReference type="HOGENOM" id="CLU_057050_1_0_1"/>
<dbReference type="PIRSF" id="PIRSF000343">
    <property type="entry name" value="Haem_Oase"/>
    <property type="match status" value="1"/>
</dbReference>
<accession>B0CVJ6</accession>
<feature type="binding site" evidence="4">
    <location>
        <position position="200"/>
    </location>
    <ligand>
        <name>heme b</name>
        <dbReference type="ChEBI" id="CHEBI:60344"/>
    </ligand>
</feature>
<dbReference type="InterPro" id="IPR016084">
    <property type="entry name" value="Haem_Oase-like_multi-hlx"/>
</dbReference>
<protein>
    <submittedName>
        <fullName evidence="7">Predicted protein</fullName>
    </submittedName>
</protein>
<reference evidence="7 8" key="1">
    <citation type="journal article" date="2008" name="Nature">
        <title>The genome of Laccaria bicolor provides insights into mycorrhizal symbiosis.</title>
        <authorList>
            <person name="Martin F."/>
            <person name="Aerts A."/>
            <person name="Ahren D."/>
            <person name="Brun A."/>
            <person name="Danchin E.G.J."/>
            <person name="Duchaussoy F."/>
            <person name="Gibon J."/>
            <person name="Kohler A."/>
            <person name="Lindquist E."/>
            <person name="Pereda V."/>
            <person name="Salamov A."/>
            <person name="Shapiro H.J."/>
            <person name="Wuyts J."/>
            <person name="Blaudez D."/>
            <person name="Buee M."/>
            <person name="Brokstein P."/>
            <person name="Canbaeck B."/>
            <person name="Cohen D."/>
            <person name="Courty P.E."/>
            <person name="Coutinho P.M."/>
            <person name="Delaruelle C."/>
            <person name="Detter J.C."/>
            <person name="Deveau A."/>
            <person name="DiFazio S."/>
            <person name="Duplessis S."/>
            <person name="Fraissinet-Tachet L."/>
            <person name="Lucic E."/>
            <person name="Frey-Klett P."/>
            <person name="Fourrey C."/>
            <person name="Feussner I."/>
            <person name="Gay G."/>
            <person name="Grimwood J."/>
            <person name="Hoegger P.J."/>
            <person name="Jain P."/>
            <person name="Kilaru S."/>
            <person name="Labbe J."/>
            <person name="Lin Y.C."/>
            <person name="Legue V."/>
            <person name="Le Tacon F."/>
            <person name="Marmeisse R."/>
            <person name="Melayah D."/>
            <person name="Montanini B."/>
            <person name="Muratet M."/>
            <person name="Nehls U."/>
            <person name="Niculita-Hirzel H."/>
            <person name="Oudot-Le Secq M.P."/>
            <person name="Peter M."/>
            <person name="Quesneville H."/>
            <person name="Rajashekar B."/>
            <person name="Reich M."/>
            <person name="Rouhier N."/>
            <person name="Schmutz J."/>
            <person name="Yin T."/>
            <person name="Chalot M."/>
            <person name="Henrissat B."/>
            <person name="Kuees U."/>
            <person name="Lucas S."/>
            <person name="Van de Peer Y."/>
            <person name="Podila G.K."/>
            <person name="Polle A."/>
            <person name="Pukkila P.J."/>
            <person name="Richardson P.M."/>
            <person name="Rouze P."/>
            <person name="Sanders I.R."/>
            <person name="Stajich J.E."/>
            <person name="Tunlid A."/>
            <person name="Tuskan G."/>
            <person name="Grigoriev I.V."/>
        </authorList>
    </citation>
    <scope>NUCLEOTIDE SEQUENCE [LARGE SCALE GENOMIC DNA]</scope>
    <source>
        <strain evidence="8">S238N-H82 / ATCC MYA-4686</strain>
    </source>
</reference>
<organism evidence="8">
    <name type="scientific">Laccaria bicolor (strain S238N-H82 / ATCC MYA-4686)</name>
    <name type="common">Bicoloured deceiver</name>
    <name type="synonym">Laccaria laccata var. bicolor</name>
    <dbReference type="NCBI Taxonomy" id="486041"/>
    <lineage>
        <taxon>Eukaryota</taxon>
        <taxon>Fungi</taxon>
        <taxon>Dikarya</taxon>
        <taxon>Basidiomycota</taxon>
        <taxon>Agaricomycotina</taxon>
        <taxon>Agaricomycetes</taxon>
        <taxon>Agaricomycetidae</taxon>
        <taxon>Agaricales</taxon>
        <taxon>Agaricineae</taxon>
        <taxon>Hydnangiaceae</taxon>
        <taxon>Laccaria</taxon>
    </lineage>
</organism>
<dbReference type="AlphaFoldDB" id="B0CVJ6"/>
<name>B0CVJ6_LACBS</name>
<dbReference type="EMBL" id="DS547093">
    <property type="protein sequence ID" value="EDR13345.1"/>
    <property type="molecule type" value="Genomic_DNA"/>
</dbReference>
<keyword evidence="8" id="KW-1185">Reference proteome</keyword>
<dbReference type="PANTHER" id="PTHR10720">
    <property type="entry name" value="HEME OXYGENASE"/>
    <property type="match status" value="1"/>
</dbReference>